<comment type="caution">
    <text evidence="3">The sequence shown here is derived from an EMBL/GenBank/DDBJ whole genome shotgun (WGS) entry which is preliminary data.</text>
</comment>
<evidence type="ECO:0000256" key="1">
    <source>
        <dbReference type="ARBA" id="ARBA00008710"/>
    </source>
</evidence>
<keyword evidence="4" id="KW-1185">Reference proteome</keyword>
<dbReference type="EMBL" id="BOOA01000118">
    <property type="protein sequence ID" value="GIH29290.1"/>
    <property type="molecule type" value="Genomic_DNA"/>
</dbReference>
<dbReference type="AlphaFoldDB" id="A0A919QN34"/>
<dbReference type="GO" id="GO:0005886">
    <property type="term" value="C:plasma membrane"/>
    <property type="evidence" value="ECO:0007669"/>
    <property type="project" value="TreeGrafter"/>
</dbReference>
<dbReference type="InterPro" id="IPR012349">
    <property type="entry name" value="Split_barrel_FMN-bd"/>
</dbReference>
<comment type="catalytic activity">
    <reaction evidence="2">
        <text>oxidized coenzyme F420-(gamma-L-Glu)(n) + a quinol + H(+) = reduced coenzyme F420-(gamma-L-Glu)(n) + a quinone</text>
        <dbReference type="Rhea" id="RHEA:39663"/>
        <dbReference type="Rhea" id="RHEA-COMP:12939"/>
        <dbReference type="Rhea" id="RHEA-COMP:14378"/>
        <dbReference type="ChEBI" id="CHEBI:15378"/>
        <dbReference type="ChEBI" id="CHEBI:24646"/>
        <dbReference type="ChEBI" id="CHEBI:132124"/>
        <dbReference type="ChEBI" id="CHEBI:133980"/>
        <dbReference type="ChEBI" id="CHEBI:139511"/>
    </reaction>
</comment>
<evidence type="ECO:0000313" key="4">
    <source>
        <dbReference type="Proteomes" id="UP000640052"/>
    </source>
</evidence>
<dbReference type="GO" id="GO:0070967">
    <property type="term" value="F:coenzyme F420 binding"/>
    <property type="evidence" value="ECO:0007669"/>
    <property type="project" value="TreeGrafter"/>
</dbReference>
<gene>
    <name evidence="3" type="ORF">Aph01nite_76000</name>
</gene>
<dbReference type="PANTHER" id="PTHR39428">
    <property type="entry name" value="F420H(2)-DEPENDENT QUINONE REDUCTASE RV1261C"/>
    <property type="match status" value="1"/>
</dbReference>
<evidence type="ECO:0000256" key="2">
    <source>
        <dbReference type="ARBA" id="ARBA00049106"/>
    </source>
</evidence>
<dbReference type="Gene3D" id="2.30.110.10">
    <property type="entry name" value="Electron Transport, Fmn-binding Protein, Chain A"/>
    <property type="match status" value="1"/>
</dbReference>
<dbReference type="Pfam" id="PF04075">
    <property type="entry name" value="F420H2_quin_red"/>
    <property type="match status" value="1"/>
</dbReference>
<reference evidence="3" key="1">
    <citation type="submission" date="2021-01" db="EMBL/GenBank/DDBJ databases">
        <title>Whole genome shotgun sequence of Acrocarpospora phusangensis NBRC 108782.</title>
        <authorList>
            <person name="Komaki H."/>
            <person name="Tamura T."/>
        </authorList>
    </citation>
    <scope>NUCLEOTIDE SEQUENCE</scope>
    <source>
        <strain evidence="3">NBRC 108782</strain>
    </source>
</reference>
<protein>
    <recommendedName>
        <fullName evidence="5">Nitroreductase</fullName>
    </recommendedName>
</protein>
<evidence type="ECO:0000313" key="3">
    <source>
        <dbReference type="EMBL" id="GIH29290.1"/>
    </source>
</evidence>
<dbReference type="Proteomes" id="UP000640052">
    <property type="component" value="Unassembled WGS sequence"/>
</dbReference>
<sequence>MSFDTPAGTRGTRQPTGRFFRWINQLMTRRIRRRGGQVMGFNALILTTVGRKTGAERTNPVGWFPADDGSRLIVASAAGAAGNPAWYYNIAANPGKVRIEVDGHTIHVTAEQLHGADRTLAWKQITTASPRFAAYQDKTDRELPIIRLLPRPSQDGV</sequence>
<dbReference type="PANTHER" id="PTHR39428:SF1">
    <property type="entry name" value="F420H(2)-DEPENDENT QUINONE REDUCTASE RV1261C"/>
    <property type="match status" value="1"/>
</dbReference>
<organism evidence="3 4">
    <name type="scientific">Acrocarpospora phusangensis</name>
    <dbReference type="NCBI Taxonomy" id="1070424"/>
    <lineage>
        <taxon>Bacteria</taxon>
        <taxon>Bacillati</taxon>
        <taxon>Actinomycetota</taxon>
        <taxon>Actinomycetes</taxon>
        <taxon>Streptosporangiales</taxon>
        <taxon>Streptosporangiaceae</taxon>
        <taxon>Acrocarpospora</taxon>
    </lineage>
</organism>
<evidence type="ECO:0008006" key="5">
    <source>
        <dbReference type="Google" id="ProtNLM"/>
    </source>
</evidence>
<dbReference type="RefSeq" id="WP_204045901.1">
    <property type="nucleotide sequence ID" value="NZ_BOOA01000118.1"/>
</dbReference>
<name>A0A919QN34_9ACTN</name>
<proteinExistence type="inferred from homology"/>
<comment type="similarity">
    <text evidence="1">Belongs to the F420H(2)-dependent quinone reductase family.</text>
</comment>
<dbReference type="NCBIfam" id="TIGR00026">
    <property type="entry name" value="hi_GC_TIGR00026"/>
    <property type="match status" value="1"/>
</dbReference>
<accession>A0A919QN34</accession>
<dbReference type="InterPro" id="IPR004378">
    <property type="entry name" value="F420H2_quin_Rdtase"/>
</dbReference>
<dbReference type="GO" id="GO:0016491">
    <property type="term" value="F:oxidoreductase activity"/>
    <property type="evidence" value="ECO:0007669"/>
    <property type="project" value="InterPro"/>
</dbReference>